<dbReference type="OrthoDB" id="43834at2759"/>
<evidence type="ECO:0000256" key="1">
    <source>
        <dbReference type="SAM" id="MobiDB-lite"/>
    </source>
</evidence>
<proteinExistence type="predicted"/>
<feature type="region of interest" description="Disordered" evidence="1">
    <location>
        <begin position="123"/>
        <end position="150"/>
    </location>
</feature>
<dbReference type="EMBL" id="JAGRRH010000018">
    <property type="protein sequence ID" value="KAG7350428.1"/>
    <property type="molecule type" value="Genomic_DNA"/>
</dbReference>
<dbReference type="Proteomes" id="UP000693970">
    <property type="component" value="Unassembled WGS sequence"/>
</dbReference>
<sequence>MASFLSSMITFLFPLKEGQIEDHPLVLKAVPGLTTVLDVALFRSVEGQLTATICSSHCLLKVWLDVKKQSQVVLQLLKQEEDENVHKTLYESFARQCLESANDAIERLSTDRMAQAANLTDPFESISPATSGGGGHHHHHHHPGSSSSMLSGVGIQGISSGVLESKDETGRRKPVQRRKDCWESPRLYCPDYVWADDAYSACQRWIRSLDKHPFMLHISSDTVTLVGGKHNKNVSTSILPTESTNLMPKTELETTLLLQLIQDDVPMRLYQFKQATEADVVVTKRLYLVKCEYRVPFRSFLEAHQSLLRAPPMEFVDHFLEQHDSKDDRSRASESEKLKTNLQALLNKPELIEMLALERELEQIELQLGEALFPFSEFARTLDHKRARLKVVPKLVDRDELPALQECVRRLKYILCRKAGSSETSTGIRPLLLDLRLVPRDDDIDETSSYVLFSNPSSLEDRIDELIDYLLTLSNLIKVKNAFATTKSPSGVDTIEFSVSVEQGCTEDFDPELFKCQLLDWFAMVDRQHELQESHKDLPEEIRRAEMKMSIAGASAQSLKLVKERLATLQSDRQQRFEILQEMVEEVCLREMNLFVRLTQPAPQESLELKEVSTPGFLGIPLALAGETLPLG</sequence>
<reference evidence="2" key="1">
    <citation type="journal article" date="2021" name="Sci. Rep.">
        <title>Diploid genomic architecture of Nitzschia inconspicua, an elite biomass production diatom.</title>
        <authorList>
            <person name="Oliver A."/>
            <person name="Podell S."/>
            <person name="Pinowska A."/>
            <person name="Traller J.C."/>
            <person name="Smith S.R."/>
            <person name="McClure R."/>
            <person name="Beliaev A."/>
            <person name="Bohutskyi P."/>
            <person name="Hill E.A."/>
            <person name="Rabines A."/>
            <person name="Zheng H."/>
            <person name="Allen L.Z."/>
            <person name="Kuo A."/>
            <person name="Grigoriev I.V."/>
            <person name="Allen A.E."/>
            <person name="Hazlebeck D."/>
            <person name="Allen E.E."/>
        </authorList>
    </citation>
    <scope>NUCLEOTIDE SEQUENCE</scope>
    <source>
        <strain evidence="2">Hildebrandi</strain>
    </source>
</reference>
<name>A0A9K3PKC6_9STRA</name>
<reference evidence="2" key="2">
    <citation type="submission" date="2021-04" db="EMBL/GenBank/DDBJ databases">
        <authorList>
            <person name="Podell S."/>
        </authorList>
    </citation>
    <scope>NUCLEOTIDE SEQUENCE</scope>
    <source>
        <strain evidence="2">Hildebrandi</strain>
    </source>
</reference>
<organism evidence="2 3">
    <name type="scientific">Nitzschia inconspicua</name>
    <dbReference type="NCBI Taxonomy" id="303405"/>
    <lineage>
        <taxon>Eukaryota</taxon>
        <taxon>Sar</taxon>
        <taxon>Stramenopiles</taxon>
        <taxon>Ochrophyta</taxon>
        <taxon>Bacillariophyta</taxon>
        <taxon>Bacillariophyceae</taxon>
        <taxon>Bacillariophycidae</taxon>
        <taxon>Bacillariales</taxon>
        <taxon>Bacillariaceae</taxon>
        <taxon>Nitzschia</taxon>
    </lineage>
</organism>
<keyword evidence="3" id="KW-1185">Reference proteome</keyword>
<evidence type="ECO:0000313" key="2">
    <source>
        <dbReference type="EMBL" id="KAG7350428.1"/>
    </source>
</evidence>
<protein>
    <submittedName>
        <fullName evidence="2">Uncharacterized protein</fullName>
    </submittedName>
</protein>
<evidence type="ECO:0000313" key="3">
    <source>
        <dbReference type="Proteomes" id="UP000693970"/>
    </source>
</evidence>
<gene>
    <name evidence="2" type="ORF">IV203_009788</name>
</gene>
<accession>A0A9K3PKC6</accession>
<dbReference type="AlphaFoldDB" id="A0A9K3PKC6"/>
<comment type="caution">
    <text evidence="2">The sequence shown here is derived from an EMBL/GenBank/DDBJ whole genome shotgun (WGS) entry which is preliminary data.</text>
</comment>